<reference evidence="1" key="1">
    <citation type="submission" date="2022-12" db="EMBL/GenBank/DDBJ databases">
        <title>Reference genome sequencing for broad-spectrum identification of bacterial and archaeal isolates by mass spectrometry.</title>
        <authorList>
            <person name="Sekiguchi Y."/>
            <person name="Tourlousse D.M."/>
        </authorList>
    </citation>
    <scope>NUCLEOTIDE SEQUENCE</scope>
    <source>
        <strain evidence="1">10succ1</strain>
    </source>
</reference>
<evidence type="ECO:0000313" key="1">
    <source>
        <dbReference type="EMBL" id="GLI56071.1"/>
    </source>
</evidence>
<evidence type="ECO:0000313" key="2">
    <source>
        <dbReference type="Proteomes" id="UP001144471"/>
    </source>
</evidence>
<protein>
    <submittedName>
        <fullName evidence="1">Uncharacterized protein</fullName>
    </submittedName>
</protein>
<dbReference type="EMBL" id="BSDY01000006">
    <property type="protein sequence ID" value="GLI56071.1"/>
    <property type="molecule type" value="Genomic_DNA"/>
</dbReference>
<dbReference type="AlphaFoldDB" id="A0A9W6LM84"/>
<comment type="caution">
    <text evidence="1">The sequence shown here is derived from an EMBL/GenBank/DDBJ whole genome shotgun (WGS) entry which is preliminary data.</text>
</comment>
<organism evidence="1 2">
    <name type="scientific">Propionigenium maris DSM 9537</name>
    <dbReference type="NCBI Taxonomy" id="1123000"/>
    <lineage>
        <taxon>Bacteria</taxon>
        <taxon>Fusobacteriati</taxon>
        <taxon>Fusobacteriota</taxon>
        <taxon>Fusobacteriia</taxon>
        <taxon>Fusobacteriales</taxon>
        <taxon>Fusobacteriaceae</taxon>
        <taxon>Propionigenium</taxon>
    </lineage>
</organism>
<keyword evidence="2" id="KW-1185">Reference proteome</keyword>
<name>A0A9W6LM84_9FUSO</name>
<gene>
    <name evidence="1" type="ORF">PM10SUCC1_15850</name>
</gene>
<proteinExistence type="predicted"/>
<dbReference type="Pfam" id="PF22091">
    <property type="entry name" value="DUF6941"/>
    <property type="match status" value="1"/>
</dbReference>
<sequence>MAIKVRSVITAHRAKQNPELGGAIDILGAFDELIQPLFPLPMQNMAMVISFEGMERNTMFEMRLNGPNDELISKGEFGVAVSPFGNGKKIIDMEKFLIKERGKYSIDILEKGPQGLKFVQSCDLFTAAYPPKRIFKEGEVEAILGNDEVIKTIKTEFRPFGAKEAVRLQMNLDESKGAEEGHTLFPASNEIEIEGTKHDLTGLRRQMEWMFGRPIPKQEEAKENEEK</sequence>
<dbReference type="InterPro" id="IPR054221">
    <property type="entry name" value="DUF6941"/>
</dbReference>
<accession>A0A9W6LM84</accession>
<dbReference type="Proteomes" id="UP001144471">
    <property type="component" value="Unassembled WGS sequence"/>
</dbReference>